<accession>A0A6M3KDN6</accession>
<evidence type="ECO:0000313" key="1">
    <source>
        <dbReference type="EMBL" id="QJA79952.1"/>
    </source>
</evidence>
<protein>
    <submittedName>
        <fullName evidence="1">Uncharacterized protein</fullName>
    </submittedName>
</protein>
<gene>
    <name evidence="1" type="ORF">MM415A00812_0007</name>
</gene>
<dbReference type="AlphaFoldDB" id="A0A6M3KDN6"/>
<proteinExistence type="predicted"/>
<dbReference type="EMBL" id="MT142400">
    <property type="protein sequence ID" value="QJA79952.1"/>
    <property type="molecule type" value="Genomic_DNA"/>
</dbReference>
<name>A0A6M3KDN6_9ZZZZ</name>
<reference evidence="1" key="1">
    <citation type="submission" date="2020-03" db="EMBL/GenBank/DDBJ databases">
        <title>The deep terrestrial virosphere.</title>
        <authorList>
            <person name="Holmfeldt K."/>
            <person name="Nilsson E."/>
            <person name="Simone D."/>
            <person name="Lopez-Fernandez M."/>
            <person name="Wu X."/>
            <person name="de Brujin I."/>
            <person name="Lundin D."/>
            <person name="Andersson A."/>
            <person name="Bertilsson S."/>
            <person name="Dopson M."/>
        </authorList>
    </citation>
    <scope>NUCLEOTIDE SEQUENCE</scope>
    <source>
        <strain evidence="1">MM415A00812</strain>
    </source>
</reference>
<organism evidence="1">
    <name type="scientific">viral metagenome</name>
    <dbReference type="NCBI Taxonomy" id="1070528"/>
    <lineage>
        <taxon>unclassified sequences</taxon>
        <taxon>metagenomes</taxon>
        <taxon>organismal metagenomes</taxon>
    </lineage>
</organism>
<sequence>MAVKRFFQQLIEGGMYEIRVRKICNCCKGTGRVEPYPLTQFLEKWKGQEETAGYKSAALRFHKDNMFMPVEGVTHCCFQCGGHQHKEMWITLKDLQQLEAVEVNKRTIKYYCGKCGEEVLQDVDIVLIEKDTIGEMINVLNKGCTDCRTKEQCKKNQLETWLAIYR</sequence>